<dbReference type="EMBL" id="JACZKO010000035">
    <property type="protein sequence ID" value="MBE0561597.1"/>
    <property type="molecule type" value="Genomic_DNA"/>
</dbReference>
<dbReference type="InterPro" id="IPR011009">
    <property type="entry name" value="Kinase-like_dom_sf"/>
</dbReference>
<reference evidence="2" key="1">
    <citation type="submission" date="2020-09" db="EMBL/GenBank/DDBJ databases">
        <authorList>
            <person name="Dalcin Martins P."/>
        </authorList>
    </citation>
    <scope>NUCLEOTIDE SEQUENCE</scope>
    <source>
        <strain evidence="2">MAG47</strain>
    </source>
</reference>
<sequence length="298" mass="33208">MMHPDQLHIDADLVRVLIADQFPQYGREKVEKLETTGTVNAIFRVGSNIAARFPLQATNPAEYAKILRNEAAAMAEFAQHSPVPAPQPMGIGHPARNYPMPWMMQSWIEGDVATPDGLSTSNNFALDTANLIASLRLTDTKGRSFSGTGRGGDLTDHDEWIETCFRNSEDLLDVARLRWKWEQLRALPSSGADVMSHCDLIPGNLLARDGHLVGVLDNGGFGPADPALDLVAAWHLFDRERRNILRRHLQSGDFEWKRGAAWAFQQAMGLVWYYRVSNPAMSMLGRSTLSRILDDSEI</sequence>
<gene>
    <name evidence="2" type="ORF">IH622_12410</name>
</gene>
<dbReference type="Gene3D" id="3.30.200.20">
    <property type="entry name" value="Phosphorylase Kinase, domain 1"/>
    <property type="match status" value="1"/>
</dbReference>
<evidence type="ECO:0000313" key="3">
    <source>
        <dbReference type="Proteomes" id="UP000642265"/>
    </source>
</evidence>
<evidence type="ECO:0000313" key="2">
    <source>
        <dbReference type="EMBL" id="MBE0561597.1"/>
    </source>
</evidence>
<dbReference type="Gene3D" id="3.90.1200.10">
    <property type="match status" value="1"/>
</dbReference>
<name>A0A8I0T906_BRUAN</name>
<organism evidence="2 3">
    <name type="scientific">Brucella anthropi</name>
    <name type="common">Ochrobactrum anthropi</name>
    <dbReference type="NCBI Taxonomy" id="529"/>
    <lineage>
        <taxon>Bacteria</taxon>
        <taxon>Pseudomonadati</taxon>
        <taxon>Pseudomonadota</taxon>
        <taxon>Alphaproteobacteria</taxon>
        <taxon>Hyphomicrobiales</taxon>
        <taxon>Brucellaceae</taxon>
        <taxon>Brucella/Ochrobactrum group</taxon>
        <taxon>Brucella</taxon>
    </lineage>
</organism>
<evidence type="ECO:0000259" key="1">
    <source>
        <dbReference type="Pfam" id="PF01636"/>
    </source>
</evidence>
<dbReference type="CDD" id="cd05155">
    <property type="entry name" value="APH_ChoK_like_1"/>
    <property type="match status" value="1"/>
</dbReference>
<dbReference type="PANTHER" id="PTHR21310">
    <property type="entry name" value="AMINOGLYCOSIDE PHOSPHOTRANSFERASE-RELATED-RELATED"/>
    <property type="match status" value="1"/>
</dbReference>
<reference evidence="2" key="2">
    <citation type="submission" date="2020-10" db="EMBL/GenBank/DDBJ databases">
        <title>Enrichment of novel Verrucomicrobia, Bacteroidetes and Krumholzibacteria in an oxygen-limited, methane- and iron-fed bioreactor inoculated with Bothnian Sea sediments.</title>
        <authorList>
            <person name="Martins P.D."/>
            <person name="de Jong A."/>
            <person name="Lenstra W.K."/>
            <person name="van Helmond N.A.G.M."/>
            <person name="Slomp C.P."/>
            <person name="Jetten M.S.M."/>
            <person name="Welte C.U."/>
            <person name="Rasigraf O."/>
        </authorList>
    </citation>
    <scope>NUCLEOTIDE SEQUENCE</scope>
    <source>
        <strain evidence="2">MAG47</strain>
    </source>
</reference>
<protein>
    <submittedName>
        <fullName evidence="2">Aminoglycoside phosphotransferase family protein</fullName>
    </submittedName>
</protein>
<dbReference type="AlphaFoldDB" id="A0A8I0T906"/>
<dbReference type="GO" id="GO:0016740">
    <property type="term" value="F:transferase activity"/>
    <property type="evidence" value="ECO:0007669"/>
    <property type="project" value="UniProtKB-KW"/>
</dbReference>
<dbReference type="RefSeq" id="WP_029376265.1">
    <property type="nucleotide sequence ID" value="NZ_CP064063.1"/>
</dbReference>
<keyword evidence="2" id="KW-0808">Transferase</keyword>
<proteinExistence type="predicted"/>
<dbReference type="InterPro" id="IPR002575">
    <property type="entry name" value="Aminoglycoside_PTrfase"/>
</dbReference>
<comment type="caution">
    <text evidence="2">The sequence shown here is derived from an EMBL/GenBank/DDBJ whole genome shotgun (WGS) entry which is preliminary data.</text>
</comment>
<dbReference type="Pfam" id="PF01636">
    <property type="entry name" value="APH"/>
    <property type="match status" value="1"/>
</dbReference>
<dbReference type="InterPro" id="IPR051678">
    <property type="entry name" value="AGP_Transferase"/>
</dbReference>
<feature type="domain" description="Aminoglycoside phosphotransferase" evidence="1">
    <location>
        <begin position="43"/>
        <end position="262"/>
    </location>
</feature>
<dbReference type="SUPFAM" id="SSF56112">
    <property type="entry name" value="Protein kinase-like (PK-like)"/>
    <property type="match status" value="1"/>
</dbReference>
<accession>A0A8I0T906</accession>
<dbReference type="Proteomes" id="UP000642265">
    <property type="component" value="Unassembled WGS sequence"/>
</dbReference>
<dbReference type="GeneID" id="61318256"/>
<dbReference type="PANTHER" id="PTHR21310:SF42">
    <property type="entry name" value="BIFUNCTIONAL AAC_APH"/>
    <property type="match status" value="1"/>
</dbReference>